<comment type="caution">
    <text evidence="1">The sequence shown here is derived from an EMBL/GenBank/DDBJ whole genome shotgun (WGS) entry which is preliminary data.</text>
</comment>
<evidence type="ECO:0000313" key="1">
    <source>
        <dbReference type="EMBL" id="MXP15494.1"/>
    </source>
</evidence>
<keyword evidence="2" id="KW-1185">Reference proteome</keyword>
<dbReference type="EMBL" id="WTYU01000002">
    <property type="protein sequence ID" value="MXP15494.1"/>
    <property type="molecule type" value="Genomic_DNA"/>
</dbReference>
<dbReference type="AlphaFoldDB" id="A0A6L7GJK3"/>
<evidence type="ECO:0000313" key="2">
    <source>
        <dbReference type="Proteomes" id="UP000473531"/>
    </source>
</evidence>
<organism evidence="1 2">
    <name type="scientific">Allopontixanthobacter confluentis</name>
    <dbReference type="NCBI Taxonomy" id="1849021"/>
    <lineage>
        <taxon>Bacteria</taxon>
        <taxon>Pseudomonadati</taxon>
        <taxon>Pseudomonadota</taxon>
        <taxon>Alphaproteobacteria</taxon>
        <taxon>Sphingomonadales</taxon>
        <taxon>Erythrobacteraceae</taxon>
        <taxon>Allopontixanthobacter</taxon>
    </lineage>
</organism>
<gene>
    <name evidence="1" type="ORF">GRI44_12100</name>
</gene>
<sequence>MPEIEAYSLFCEDVRWEANGAPMFLGMMSPVFHPTEYPANLSKIVLATLFRSDCSKDKFLAELILEKISASGAETLDSFDAEFERNEFDEGQFQWVAVSTLPIENIEFEQGNSLKATLKIESNTWETYLTAGTTIQPDK</sequence>
<dbReference type="RefSeq" id="WP_160602006.1">
    <property type="nucleotide sequence ID" value="NZ_WTYU01000002.1"/>
</dbReference>
<name>A0A6L7GJK3_9SPHN</name>
<reference evidence="1 2" key="1">
    <citation type="submission" date="2019-12" db="EMBL/GenBank/DDBJ databases">
        <title>Genomic-based taxomic classification of the family Erythrobacteraceae.</title>
        <authorList>
            <person name="Xu L."/>
        </authorList>
    </citation>
    <scope>NUCLEOTIDE SEQUENCE [LARGE SCALE GENOMIC DNA]</scope>
    <source>
        <strain evidence="1 2">KCTC 52259</strain>
    </source>
</reference>
<protein>
    <submittedName>
        <fullName evidence="1">Uncharacterized protein</fullName>
    </submittedName>
</protein>
<dbReference type="OrthoDB" id="8377146at2"/>
<dbReference type="Proteomes" id="UP000473531">
    <property type="component" value="Unassembled WGS sequence"/>
</dbReference>
<proteinExistence type="predicted"/>
<accession>A0A6L7GJK3</accession>